<sequence>MSIKNTIVMGNNTWEKTTWEWELYLFNQRIQQWLEYQYSQLFKNIPENSRLSISEQILKILQVLFWLILVLFLAWVIWRLWQEFYPEIHTWWKNLNSPFGHPSIPYSPPQLSGNFLLAKSQEFYHQGDYQKACQFLYFSMLQQLHERAIALQQPSRTDGEYLQLLLGTVASIQPYETLITTHEQLCFSKHKISAENYQHCLHSYQELFNSP</sequence>
<protein>
    <recommendedName>
        <fullName evidence="2">Protein-glutamine gamma-glutamyltransferase-like C-terminal domain-containing protein</fullName>
    </recommendedName>
</protein>
<dbReference type="Pfam" id="PF13559">
    <property type="entry name" value="DUF4129"/>
    <property type="match status" value="1"/>
</dbReference>
<dbReference type="RefSeq" id="WP_085728301.1">
    <property type="nucleotide sequence ID" value="NZ_NBYN01000045.1"/>
</dbReference>
<evidence type="ECO:0000259" key="2">
    <source>
        <dbReference type="Pfam" id="PF13559"/>
    </source>
</evidence>
<reference evidence="4" key="1">
    <citation type="submission" date="2017-04" db="EMBL/GenBank/DDBJ databases">
        <authorList>
            <person name="Abreu V.A."/>
            <person name="Popin R.V."/>
            <person name="Rigonato J."/>
            <person name="Andreote A.P."/>
            <person name="Schaker P.C."/>
            <person name="Hoff-Risseti C."/>
            <person name="Alvarenga D.O."/>
            <person name="Varani A.M."/>
            <person name="Fiore M.F."/>
        </authorList>
    </citation>
    <scope>NUCLEOTIDE SEQUENCE [LARGE SCALE GENOMIC DNA]</scope>
    <source>
        <strain evidence="4">CENA303</strain>
    </source>
</reference>
<proteinExistence type="predicted"/>
<feature type="transmembrane region" description="Helical" evidence="1">
    <location>
        <begin position="60"/>
        <end position="81"/>
    </location>
</feature>
<dbReference type="EMBL" id="NBYN01000045">
    <property type="protein sequence ID" value="OSO90565.1"/>
    <property type="molecule type" value="Genomic_DNA"/>
</dbReference>
<feature type="domain" description="Protein-glutamine gamma-glutamyltransferase-like C-terminal" evidence="2">
    <location>
        <begin position="136"/>
        <end position="204"/>
    </location>
</feature>
<evidence type="ECO:0000256" key="1">
    <source>
        <dbReference type="SAM" id="Phobius"/>
    </source>
</evidence>
<evidence type="ECO:0000313" key="3">
    <source>
        <dbReference type="EMBL" id="OSO90565.1"/>
    </source>
</evidence>
<dbReference type="InterPro" id="IPR025403">
    <property type="entry name" value="TgpA-like_C"/>
</dbReference>
<dbReference type="AlphaFoldDB" id="A0A1X4G6B2"/>
<accession>A0A1X4G6B2</accession>
<organism evidence="3 4">
    <name type="scientific">Cylindrospermopsis raciborskii CENA303</name>
    <dbReference type="NCBI Taxonomy" id="1170769"/>
    <lineage>
        <taxon>Bacteria</taxon>
        <taxon>Bacillati</taxon>
        <taxon>Cyanobacteriota</taxon>
        <taxon>Cyanophyceae</taxon>
        <taxon>Nostocales</taxon>
        <taxon>Aphanizomenonaceae</taxon>
        <taxon>Cylindrospermopsis</taxon>
    </lineage>
</organism>
<keyword evidence="1" id="KW-0812">Transmembrane</keyword>
<comment type="caution">
    <text evidence="3">The sequence shown here is derived from an EMBL/GenBank/DDBJ whole genome shotgun (WGS) entry which is preliminary data.</text>
</comment>
<keyword evidence="1" id="KW-0472">Membrane</keyword>
<dbReference type="Proteomes" id="UP000192997">
    <property type="component" value="Unassembled WGS sequence"/>
</dbReference>
<evidence type="ECO:0000313" key="4">
    <source>
        <dbReference type="Proteomes" id="UP000192997"/>
    </source>
</evidence>
<keyword evidence="1" id="KW-1133">Transmembrane helix</keyword>
<gene>
    <name evidence="3" type="ORF">B7O87_09405</name>
</gene>
<name>A0A1X4G6B2_9CYAN</name>